<dbReference type="EMBL" id="JAUJYO010000010">
    <property type="protein sequence ID" value="KAK1306848.1"/>
    <property type="molecule type" value="Genomic_DNA"/>
</dbReference>
<evidence type="ECO:0000313" key="1">
    <source>
        <dbReference type="EMBL" id="KAK1306848.1"/>
    </source>
</evidence>
<evidence type="ECO:0000313" key="2">
    <source>
        <dbReference type="Proteomes" id="UP001180020"/>
    </source>
</evidence>
<name>A0AAV9E3L8_ACOCL</name>
<dbReference type="Proteomes" id="UP001180020">
    <property type="component" value="Unassembled WGS sequence"/>
</dbReference>
<comment type="caution">
    <text evidence="1">The sequence shown here is derived from an EMBL/GenBank/DDBJ whole genome shotgun (WGS) entry which is preliminary data.</text>
</comment>
<dbReference type="AlphaFoldDB" id="A0AAV9E3L8"/>
<reference evidence="1" key="1">
    <citation type="journal article" date="2023" name="Nat. Commun.">
        <title>Diploid and tetraploid genomes of Acorus and the evolution of monocots.</title>
        <authorList>
            <person name="Ma L."/>
            <person name="Liu K.W."/>
            <person name="Li Z."/>
            <person name="Hsiao Y.Y."/>
            <person name="Qi Y."/>
            <person name="Fu T."/>
            <person name="Tang G.D."/>
            <person name="Zhang D."/>
            <person name="Sun W.H."/>
            <person name="Liu D.K."/>
            <person name="Li Y."/>
            <person name="Chen G.Z."/>
            <person name="Liu X.D."/>
            <person name="Liao X.Y."/>
            <person name="Jiang Y.T."/>
            <person name="Yu X."/>
            <person name="Hao Y."/>
            <person name="Huang J."/>
            <person name="Zhao X.W."/>
            <person name="Ke S."/>
            <person name="Chen Y.Y."/>
            <person name="Wu W.L."/>
            <person name="Hsu J.L."/>
            <person name="Lin Y.F."/>
            <person name="Huang M.D."/>
            <person name="Li C.Y."/>
            <person name="Huang L."/>
            <person name="Wang Z.W."/>
            <person name="Zhao X."/>
            <person name="Zhong W.Y."/>
            <person name="Peng D.H."/>
            <person name="Ahmad S."/>
            <person name="Lan S."/>
            <person name="Zhang J.S."/>
            <person name="Tsai W.C."/>
            <person name="Van de Peer Y."/>
            <person name="Liu Z.J."/>
        </authorList>
    </citation>
    <scope>NUCLEOTIDE SEQUENCE</scope>
    <source>
        <strain evidence="1">CP</strain>
    </source>
</reference>
<organism evidence="1 2">
    <name type="scientific">Acorus calamus</name>
    <name type="common">Sweet flag</name>
    <dbReference type="NCBI Taxonomy" id="4465"/>
    <lineage>
        <taxon>Eukaryota</taxon>
        <taxon>Viridiplantae</taxon>
        <taxon>Streptophyta</taxon>
        <taxon>Embryophyta</taxon>
        <taxon>Tracheophyta</taxon>
        <taxon>Spermatophyta</taxon>
        <taxon>Magnoliopsida</taxon>
        <taxon>Liliopsida</taxon>
        <taxon>Acoraceae</taxon>
        <taxon>Acorus</taxon>
    </lineage>
</organism>
<protein>
    <submittedName>
        <fullName evidence="1">Uncharacterized protein</fullName>
    </submittedName>
</protein>
<accession>A0AAV9E3L8</accession>
<keyword evidence="2" id="KW-1185">Reference proteome</keyword>
<sequence>MDSLGSPAVPSLLRASSRANLIRGEHPHFPRRHAICPWGVRPSLRHASFTGDITTIGRCDFDG</sequence>
<gene>
    <name evidence="1" type="ORF">QJS10_CPA10g01235</name>
</gene>
<reference evidence="1" key="2">
    <citation type="submission" date="2023-06" db="EMBL/GenBank/DDBJ databases">
        <authorList>
            <person name="Ma L."/>
            <person name="Liu K.-W."/>
            <person name="Li Z."/>
            <person name="Hsiao Y.-Y."/>
            <person name="Qi Y."/>
            <person name="Fu T."/>
            <person name="Tang G."/>
            <person name="Zhang D."/>
            <person name="Sun W.-H."/>
            <person name="Liu D.-K."/>
            <person name="Li Y."/>
            <person name="Chen G.-Z."/>
            <person name="Liu X.-D."/>
            <person name="Liao X.-Y."/>
            <person name="Jiang Y.-T."/>
            <person name="Yu X."/>
            <person name="Hao Y."/>
            <person name="Huang J."/>
            <person name="Zhao X.-W."/>
            <person name="Ke S."/>
            <person name="Chen Y.-Y."/>
            <person name="Wu W.-L."/>
            <person name="Hsu J.-L."/>
            <person name="Lin Y.-F."/>
            <person name="Huang M.-D."/>
            <person name="Li C.-Y."/>
            <person name="Huang L."/>
            <person name="Wang Z.-W."/>
            <person name="Zhao X."/>
            <person name="Zhong W.-Y."/>
            <person name="Peng D.-H."/>
            <person name="Ahmad S."/>
            <person name="Lan S."/>
            <person name="Zhang J.-S."/>
            <person name="Tsai W.-C."/>
            <person name="Van De Peer Y."/>
            <person name="Liu Z.-J."/>
        </authorList>
    </citation>
    <scope>NUCLEOTIDE SEQUENCE</scope>
    <source>
        <strain evidence="1">CP</strain>
        <tissue evidence="1">Leaves</tissue>
    </source>
</reference>
<proteinExistence type="predicted"/>